<reference evidence="2 3" key="1">
    <citation type="submission" date="2019-08" db="EMBL/GenBank/DDBJ databases">
        <title>Whole genome of Aphis craccivora.</title>
        <authorList>
            <person name="Voronova N.V."/>
            <person name="Shulinski R.S."/>
            <person name="Bandarenka Y.V."/>
            <person name="Zhorov D.G."/>
            <person name="Warner D."/>
        </authorList>
    </citation>
    <scope>NUCLEOTIDE SEQUENCE [LARGE SCALE GENOMIC DNA]</scope>
    <source>
        <strain evidence="2">180601</strain>
        <tissue evidence="2">Whole Body</tissue>
    </source>
</reference>
<dbReference type="Proteomes" id="UP000478052">
    <property type="component" value="Unassembled WGS sequence"/>
</dbReference>
<keyword evidence="1" id="KW-0472">Membrane</keyword>
<keyword evidence="1" id="KW-1133">Transmembrane helix</keyword>
<organism evidence="2 3">
    <name type="scientific">Aphis craccivora</name>
    <name type="common">Cowpea aphid</name>
    <dbReference type="NCBI Taxonomy" id="307492"/>
    <lineage>
        <taxon>Eukaryota</taxon>
        <taxon>Metazoa</taxon>
        <taxon>Ecdysozoa</taxon>
        <taxon>Arthropoda</taxon>
        <taxon>Hexapoda</taxon>
        <taxon>Insecta</taxon>
        <taxon>Pterygota</taxon>
        <taxon>Neoptera</taxon>
        <taxon>Paraneoptera</taxon>
        <taxon>Hemiptera</taxon>
        <taxon>Sternorrhyncha</taxon>
        <taxon>Aphidomorpha</taxon>
        <taxon>Aphidoidea</taxon>
        <taxon>Aphididae</taxon>
        <taxon>Aphidini</taxon>
        <taxon>Aphis</taxon>
        <taxon>Aphis</taxon>
    </lineage>
</organism>
<evidence type="ECO:0000313" key="2">
    <source>
        <dbReference type="EMBL" id="KAF0770487.1"/>
    </source>
</evidence>
<evidence type="ECO:0000256" key="1">
    <source>
        <dbReference type="SAM" id="Phobius"/>
    </source>
</evidence>
<keyword evidence="3" id="KW-1185">Reference proteome</keyword>
<comment type="caution">
    <text evidence="2">The sequence shown here is derived from an EMBL/GenBank/DDBJ whole genome shotgun (WGS) entry which is preliminary data.</text>
</comment>
<dbReference type="AlphaFoldDB" id="A0A6G0ZHD2"/>
<feature type="transmembrane region" description="Helical" evidence="1">
    <location>
        <begin position="12"/>
        <end position="32"/>
    </location>
</feature>
<accession>A0A6G0ZHD2</accession>
<name>A0A6G0ZHD2_APHCR</name>
<sequence>MFERILSSFGRVQFFLLCLQLSHFVVAVVRIADRFSLLKW</sequence>
<keyword evidence="1" id="KW-0812">Transmembrane</keyword>
<gene>
    <name evidence="2" type="ORF">FWK35_00006235</name>
</gene>
<protein>
    <submittedName>
        <fullName evidence="2">Pancreatic triacylglycerol lipase</fullName>
    </submittedName>
</protein>
<evidence type="ECO:0000313" key="3">
    <source>
        <dbReference type="Proteomes" id="UP000478052"/>
    </source>
</evidence>
<proteinExistence type="predicted"/>
<dbReference type="EMBL" id="VUJU01000425">
    <property type="protein sequence ID" value="KAF0770487.1"/>
    <property type="molecule type" value="Genomic_DNA"/>
</dbReference>